<feature type="compositionally biased region" description="Polar residues" evidence="1">
    <location>
        <begin position="236"/>
        <end position="248"/>
    </location>
</feature>
<dbReference type="EMBL" id="VNKQ01000009">
    <property type="protein sequence ID" value="KAG0648905.1"/>
    <property type="molecule type" value="Genomic_DNA"/>
</dbReference>
<dbReference type="PANTHER" id="PTHR14689:SF0">
    <property type="entry name" value="COILED-COIL DOMAIN-CONTAINING PROTEIN 82"/>
    <property type="match status" value="1"/>
</dbReference>
<feature type="region of interest" description="Disordered" evidence="1">
    <location>
        <begin position="662"/>
        <end position="689"/>
    </location>
</feature>
<reference evidence="3" key="1">
    <citation type="submission" date="2019-07" db="EMBL/GenBank/DDBJ databases">
        <title>Hyphodiscus hymeniophilus genome sequencing and assembly.</title>
        <authorList>
            <person name="Kramer G."/>
            <person name="Nodwell J."/>
        </authorList>
    </citation>
    <scope>NUCLEOTIDE SEQUENCE</scope>
    <source>
        <strain evidence="3">ATCC 34498</strain>
    </source>
</reference>
<evidence type="ECO:0000259" key="2">
    <source>
        <dbReference type="Pfam" id="PF13926"/>
    </source>
</evidence>
<sequence>MSSNLARQAARRKQQTRLTFDPIDRDLRSSSPATNLSPANVRYHLPDERNTPTLSRNTHVIDEEEESDDPLSSSKNSNIMKSAKGKRKAKDGRLPFTALPTPVKSSQTMTRGGAASLKNLSIDVLSEDEIEGNRIRAEHRNRKGFTNTLGTSSVRRGSRKEVNLDESDGSPPEDEIETPSKRKKGKQKATSWNHYPDLAREDEEVEDISALPQRTSRSRKTSNAPRSKTRGRRQKSVTLSSSTDNESASPVAEMQPNYKAGKHGKQVQATDEDEDDDNVPIASSSRRQQRSNGIENEESDADLPVARKLMGYSNSPASGISKAQAISIDDESDEDVILSSVNKRRARPTAQDDEQGGGEFISSPLEKPGKRGHPIVTDSEDSDVRTSPLKRQKRIENDEEEDEDSELLPVRDIRSSRKTKSTASSSASTIPSRITRQVKGRKHRTEREKKMELLKRKRAGENVEELTDSEASSGPKRGIYDSDSNSDLEILDEFEDESEPEAIPKPKKKASSMENGIYDSDFVVEDDEDGPLGVPLGLLDIPLQYRHAAHKPMKEHFKDAIEWMVHRKIDPAFSRNDEVYLQAFTKLDDEYMGYAKSKFVSSQWTADFTRAIYARPILVERPCGPGEGYTVEGLPKCDVCNHRKHLPKFALHFEGKAYHKATLEEVERPDSEDSNSESDSDEAMSLNSKGHSLPAEDKEWFSGINNAQLAHSLIHWKYALNEWVIDQLETEGYLTPEQLAEREKMKAKKRREYANALVDGWEETGIIKNLYADFKRQLESARESKQGRWE</sequence>
<dbReference type="Proteomes" id="UP000785200">
    <property type="component" value="Unassembled WGS sequence"/>
</dbReference>
<gene>
    <name evidence="3" type="ORF">D0Z07_4610</name>
</gene>
<feature type="compositionally biased region" description="Low complexity" evidence="1">
    <location>
        <begin position="421"/>
        <end position="435"/>
    </location>
</feature>
<feature type="region of interest" description="Disordered" evidence="1">
    <location>
        <begin position="1"/>
        <end position="114"/>
    </location>
</feature>
<evidence type="ECO:0000256" key="1">
    <source>
        <dbReference type="SAM" id="MobiDB-lite"/>
    </source>
</evidence>
<keyword evidence="4" id="KW-1185">Reference proteome</keyword>
<dbReference type="AlphaFoldDB" id="A0A9P6VJ35"/>
<feature type="compositionally biased region" description="Acidic residues" evidence="1">
    <location>
        <begin position="397"/>
        <end position="406"/>
    </location>
</feature>
<feature type="compositionally biased region" description="Basic and acidic residues" evidence="1">
    <location>
        <begin position="662"/>
        <end position="671"/>
    </location>
</feature>
<name>A0A9P6VJ35_9HELO</name>
<organism evidence="3 4">
    <name type="scientific">Hyphodiscus hymeniophilus</name>
    <dbReference type="NCBI Taxonomy" id="353542"/>
    <lineage>
        <taxon>Eukaryota</taxon>
        <taxon>Fungi</taxon>
        <taxon>Dikarya</taxon>
        <taxon>Ascomycota</taxon>
        <taxon>Pezizomycotina</taxon>
        <taxon>Leotiomycetes</taxon>
        <taxon>Helotiales</taxon>
        <taxon>Hyphodiscaceae</taxon>
        <taxon>Hyphodiscus</taxon>
    </lineage>
</organism>
<feature type="compositionally biased region" description="Acidic residues" evidence="1">
    <location>
        <begin position="672"/>
        <end position="682"/>
    </location>
</feature>
<feature type="compositionally biased region" description="Polar residues" evidence="1">
    <location>
        <begin position="281"/>
        <end position="294"/>
    </location>
</feature>
<dbReference type="InterPro" id="IPR025451">
    <property type="entry name" value="DUF4211"/>
</dbReference>
<feature type="compositionally biased region" description="Acidic residues" evidence="1">
    <location>
        <begin position="164"/>
        <end position="177"/>
    </location>
</feature>
<comment type="caution">
    <text evidence="3">The sequence shown here is derived from an EMBL/GenBank/DDBJ whole genome shotgun (WGS) entry which is preliminary data.</text>
</comment>
<dbReference type="GO" id="GO:0005634">
    <property type="term" value="C:nucleus"/>
    <property type="evidence" value="ECO:0007669"/>
    <property type="project" value="TreeGrafter"/>
</dbReference>
<feature type="compositionally biased region" description="Polar residues" evidence="1">
    <location>
        <begin position="29"/>
        <end position="38"/>
    </location>
</feature>
<dbReference type="OrthoDB" id="21499at2759"/>
<dbReference type="PANTHER" id="PTHR14689">
    <property type="entry name" value="PHORBOL-ESTER_DAG-TYPE DOMAIN-CONTAINING PROTEIN"/>
    <property type="match status" value="1"/>
</dbReference>
<feature type="compositionally biased region" description="Basic and acidic residues" evidence="1">
    <location>
        <begin position="445"/>
        <end position="454"/>
    </location>
</feature>
<feature type="compositionally biased region" description="Polar residues" evidence="1">
    <location>
        <begin position="144"/>
        <end position="155"/>
    </location>
</feature>
<evidence type="ECO:0000313" key="4">
    <source>
        <dbReference type="Proteomes" id="UP000785200"/>
    </source>
</evidence>
<proteinExistence type="predicted"/>
<feature type="domain" description="DUF4211" evidence="2">
    <location>
        <begin position="521"/>
        <end position="663"/>
    </location>
</feature>
<dbReference type="Pfam" id="PF13926">
    <property type="entry name" value="DUF4211"/>
    <property type="match status" value="1"/>
</dbReference>
<feature type="region of interest" description="Disordered" evidence="1">
    <location>
        <begin position="135"/>
        <end position="484"/>
    </location>
</feature>
<accession>A0A9P6VJ35</accession>
<protein>
    <recommendedName>
        <fullName evidence="2">DUF4211 domain-containing protein</fullName>
    </recommendedName>
</protein>
<evidence type="ECO:0000313" key="3">
    <source>
        <dbReference type="EMBL" id="KAG0648905.1"/>
    </source>
</evidence>